<dbReference type="AlphaFoldDB" id="A0A183LPB9"/>
<evidence type="ECO:0000313" key="3">
    <source>
        <dbReference type="Proteomes" id="UP000277204"/>
    </source>
</evidence>
<keyword evidence="3" id="KW-1185">Reference proteome</keyword>
<dbReference type="Proteomes" id="UP000277204">
    <property type="component" value="Unassembled WGS sequence"/>
</dbReference>
<evidence type="ECO:0000256" key="1">
    <source>
        <dbReference type="SAM" id="MobiDB-lite"/>
    </source>
</evidence>
<proteinExistence type="predicted"/>
<protein>
    <submittedName>
        <fullName evidence="2">Uncharacterized protein</fullName>
    </submittedName>
</protein>
<reference evidence="2 3" key="1">
    <citation type="submission" date="2018-11" db="EMBL/GenBank/DDBJ databases">
        <authorList>
            <consortium name="Pathogen Informatics"/>
        </authorList>
    </citation>
    <scope>NUCLEOTIDE SEQUENCE [LARGE SCALE GENOMIC DNA]</scope>
    <source>
        <strain evidence="2 3">Zambia</strain>
    </source>
</reference>
<gene>
    <name evidence="2" type="ORF">SMRZ_LOCUS5644</name>
</gene>
<name>A0A183LPB9_9TREM</name>
<feature type="compositionally biased region" description="Low complexity" evidence="1">
    <location>
        <begin position="7"/>
        <end position="16"/>
    </location>
</feature>
<sequence length="79" mass="9127">MQQETTSSSSLSSSRSQHTQRKSKIIRYNTACINPITLDVESVDDEKHLHNWAASLMNRVDLMHMGRRGSVKQEQHIYK</sequence>
<accession>A0A183LPB9</accession>
<evidence type="ECO:0000313" key="2">
    <source>
        <dbReference type="EMBL" id="VDO67107.1"/>
    </source>
</evidence>
<dbReference type="EMBL" id="UZAI01001977">
    <property type="protein sequence ID" value="VDO67107.1"/>
    <property type="molecule type" value="Genomic_DNA"/>
</dbReference>
<feature type="region of interest" description="Disordered" evidence="1">
    <location>
        <begin position="1"/>
        <end position="24"/>
    </location>
</feature>
<organism evidence="2 3">
    <name type="scientific">Schistosoma margrebowiei</name>
    <dbReference type="NCBI Taxonomy" id="48269"/>
    <lineage>
        <taxon>Eukaryota</taxon>
        <taxon>Metazoa</taxon>
        <taxon>Spiralia</taxon>
        <taxon>Lophotrochozoa</taxon>
        <taxon>Platyhelminthes</taxon>
        <taxon>Trematoda</taxon>
        <taxon>Digenea</taxon>
        <taxon>Strigeidida</taxon>
        <taxon>Schistosomatoidea</taxon>
        <taxon>Schistosomatidae</taxon>
        <taxon>Schistosoma</taxon>
    </lineage>
</organism>